<dbReference type="InterPro" id="IPR036388">
    <property type="entry name" value="WH-like_DNA-bd_sf"/>
</dbReference>
<sequence>MKEVNPNIANDLPFLFPKESLLPSEFIQSYLLSASKRPFSEGEKNVLYRLVECIQLDKEDQHMDSFLRKNPNGEVDIALFLKDGEDLMQIKKSLDELQKRTIHYEAEGVWTTIHLLLKPRMSQSNRTVTLRLYQEVYEALLHLPYKEQMKELEAIMSFRSIYTKRFYELLKGQNNSIHYNMENIRTLLGVENKYKKTNNFLTRVIDTAMKELNQKGTFSFTYQLEYEKKHNPKGGNKKVIGIIITPVYHPEQMDNISPMQETKQQLSESDEQNSVRTVLRSMFGFSGDDLVRLTDVVLKNGGHSYLAKLLQSCKGNIEKVNEKLKQLS</sequence>
<organism evidence="3 4">
    <name type="scientific">Azobacteroides pseudotrichonymphae genomovar. CFP2</name>
    <dbReference type="NCBI Taxonomy" id="511995"/>
    <lineage>
        <taxon>Bacteria</taxon>
        <taxon>Pseudomonadati</taxon>
        <taxon>Bacteroidota</taxon>
        <taxon>Bacteroidia</taxon>
        <taxon>Bacteroidales</taxon>
        <taxon>Candidatus Azobacteroides</taxon>
    </lineage>
</organism>
<protein>
    <submittedName>
        <fullName evidence="3">Replication protein A</fullName>
    </submittedName>
</protein>
<reference evidence="4" key="1">
    <citation type="journal article" date="2008" name="Science">
        <title>Genome of an endosymbiont coupling N2 fixation to cellulolysis within RT protist cells in termite gut.</title>
        <authorList>
            <person name="Hongoh Y."/>
            <person name="Sharma V.K."/>
            <person name="Prakash T."/>
            <person name="Noda S."/>
            <person name="Toh H."/>
            <person name="Taylor T.D."/>
            <person name="Kudo T."/>
            <person name="Sakaki Y."/>
            <person name="Toyoda A."/>
            <person name="Hattori M."/>
            <person name="Ohkuma M."/>
        </authorList>
    </citation>
    <scope>NUCLEOTIDE SEQUENCE [LARGE SCALE GENOMIC DNA]</scope>
    <source>
        <plasmid evidence="4">pCFPG2</plasmid>
    </source>
</reference>
<dbReference type="Proteomes" id="UP000000723">
    <property type="component" value="Plasmid pCFPG2"/>
</dbReference>
<dbReference type="GO" id="GO:0003887">
    <property type="term" value="F:DNA-directed DNA polymerase activity"/>
    <property type="evidence" value="ECO:0007669"/>
    <property type="project" value="InterPro"/>
</dbReference>
<dbReference type="GO" id="GO:0006270">
    <property type="term" value="P:DNA replication initiation"/>
    <property type="evidence" value="ECO:0007669"/>
    <property type="project" value="InterPro"/>
</dbReference>
<dbReference type="SUPFAM" id="SSF46785">
    <property type="entry name" value="Winged helix' DNA-binding domain"/>
    <property type="match status" value="1"/>
</dbReference>
<dbReference type="InterPro" id="IPR000525">
    <property type="entry name" value="Initiator_Rep_WH1"/>
</dbReference>
<accession>B6YSB4</accession>
<dbReference type="EMBL" id="AP010658">
    <property type="protein sequence ID" value="BAG84086.1"/>
    <property type="molecule type" value="Genomic_DNA"/>
</dbReference>
<geneLocation type="plasmid" evidence="3 4">
    <name>pCFPG2</name>
</geneLocation>
<name>B6YSB4_AZOPC</name>
<evidence type="ECO:0000313" key="3">
    <source>
        <dbReference type="EMBL" id="BAG84086.1"/>
    </source>
</evidence>
<comment type="similarity">
    <text evidence="1">Belongs to the initiator RepB protein family.</text>
</comment>
<dbReference type="AlphaFoldDB" id="B6YSB4"/>
<dbReference type="Pfam" id="PF01051">
    <property type="entry name" value="Rep3_N"/>
    <property type="match status" value="1"/>
</dbReference>
<gene>
    <name evidence="3" type="ordered locus">CFPG_P2-28</name>
</gene>
<dbReference type="OrthoDB" id="3035199at2"/>
<dbReference type="KEGG" id="aps:CFPG_P2-28"/>
<feature type="domain" description="Initiator Rep protein WH1" evidence="2">
    <location>
        <begin position="31"/>
        <end position="171"/>
    </location>
</feature>
<proteinExistence type="inferred from homology"/>
<keyword evidence="4" id="KW-1185">Reference proteome</keyword>
<evidence type="ECO:0000313" key="4">
    <source>
        <dbReference type="Proteomes" id="UP000000723"/>
    </source>
</evidence>
<evidence type="ECO:0000259" key="2">
    <source>
        <dbReference type="Pfam" id="PF01051"/>
    </source>
</evidence>
<dbReference type="Pfam" id="PF21205">
    <property type="entry name" value="Rep3_C"/>
    <property type="match status" value="1"/>
</dbReference>
<dbReference type="InterPro" id="IPR036390">
    <property type="entry name" value="WH_DNA-bd_sf"/>
</dbReference>
<keyword evidence="3" id="KW-0614">Plasmid</keyword>
<dbReference type="Gene3D" id="1.10.10.10">
    <property type="entry name" value="Winged helix-like DNA-binding domain superfamily/Winged helix DNA-binding domain"/>
    <property type="match status" value="2"/>
</dbReference>
<evidence type="ECO:0000256" key="1">
    <source>
        <dbReference type="ARBA" id="ARBA00038283"/>
    </source>
</evidence>
<dbReference type="HOGENOM" id="CLU_884687_0_0_10"/>